<evidence type="ECO:0000313" key="2">
    <source>
        <dbReference type="Proteomes" id="UP000006319"/>
    </source>
</evidence>
<name>K6VJV1_PLACD</name>
<organism evidence="1 2">
    <name type="scientific">Plasmodium cynomolgi (strain B)</name>
    <dbReference type="NCBI Taxonomy" id="1120755"/>
    <lineage>
        <taxon>Eukaryota</taxon>
        <taxon>Sar</taxon>
        <taxon>Alveolata</taxon>
        <taxon>Apicomplexa</taxon>
        <taxon>Aconoidasida</taxon>
        <taxon>Haemosporida</taxon>
        <taxon>Plasmodiidae</taxon>
        <taxon>Plasmodium</taxon>
        <taxon>Plasmodium (Plasmodium)</taxon>
    </lineage>
</organism>
<protein>
    <recommendedName>
        <fullName evidence="3">CYIR protein</fullName>
    </recommendedName>
</protein>
<gene>
    <name evidence="1" type="ORF">PCYB_004560</name>
</gene>
<dbReference type="OrthoDB" id="383851at2759"/>
<dbReference type="GeneID" id="14696249"/>
<dbReference type="EMBL" id="DF157635">
    <property type="protein sequence ID" value="GAB69707.1"/>
    <property type="molecule type" value="Genomic_DNA"/>
</dbReference>
<evidence type="ECO:0008006" key="3">
    <source>
        <dbReference type="Google" id="ProtNLM"/>
    </source>
</evidence>
<dbReference type="OMA" id="YANECVK"/>
<reference evidence="1 2" key="1">
    <citation type="journal article" date="2012" name="Nat. Genet.">
        <title>Plasmodium cynomolgi genome sequences provide insight into Plasmodium vivax and the monkey malaria clade.</title>
        <authorList>
            <person name="Tachibana S."/>
            <person name="Sullivan S.A."/>
            <person name="Kawai S."/>
            <person name="Nakamura S."/>
            <person name="Kim H.R."/>
            <person name="Goto N."/>
            <person name="Arisue N."/>
            <person name="Palacpac N.M.Q."/>
            <person name="Honma H."/>
            <person name="Yagi M."/>
            <person name="Tougan T."/>
            <person name="Katakai Y."/>
            <person name="Kaneko O."/>
            <person name="Mita T."/>
            <person name="Kita K."/>
            <person name="Yasutomi Y."/>
            <person name="Sutton P.L."/>
            <person name="Shakhbatyan R."/>
            <person name="Horii T."/>
            <person name="Yasunaga T."/>
            <person name="Barnwell J.W."/>
            <person name="Escalante A.A."/>
            <person name="Carlton J.M."/>
            <person name="Tanabe K."/>
        </authorList>
    </citation>
    <scope>NUCLEOTIDE SEQUENCE [LARGE SCALE GENOMIC DNA]</scope>
    <source>
        <strain evidence="1 2">B</strain>
    </source>
</reference>
<sequence length="304" mass="36164">MSDNIIDIAEWQRKVRAYFCFCKKFYVLDILNIIQMYPFLEELWGSYHKFNKPVDDDENARFYKVFCNPFIENLGEKEKDHINFCLKIVRNLGHYPPDYNFLSFKTEDCVNLNYWIYYSMKKHKIPEYVITGCFDDYNNAIRGMNQRPRCSFFSYDTNYNEPINIIKLQNFYHNVKTIYDILIRESAPKERNSQYCYAQSYANECVKIYRYMHDKFCSHKKDEIKENQNTCFELNTFYNTYTQILYIKDDIKNKIPDLASKGNEKYFGCSADESPALQELIKESGRELGMRTASGPEHGSVSNG</sequence>
<dbReference type="AlphaFoldDB" id="K6VJV1"/>
<accession>K6VJV1</accession>
<dbReference type="VEuPathDB" id="PlasmoDB:PCYB_004560"/>
<dbReference type="Proteomes" id="UP000006319">
    <property type="component" value="Unassembled WGS sequence"/>
</dbReference>
<evidence type="ECO:0000313" key="1">
    <source>
        <dbReference type="EMBL" id="GAB69707.1"/>
    </source>
</evidence>
<proteinExistence type="predicted"/>
<dbReference type="RefSeq" id="XP_004227925.1">
    <property type="nucleotide sequence ID" value="XM_004227877.1"/>
</dbReference>
<keyword evidence="2" id="KW-1185">Reference proteome</keyword>
<dbReference type="KEGG" id="pcy:PCYB_004560"/>
<feature type="non-terminal residue" evidence="1">
    <location>
        <position position="304"/>
    </location>
</feature>
<dbReference type="PhylomeDB" id="K6VJV1"/>